<feature type="region of interest" description="Disordered" evidence="9">
    <location>
        <begin position="1"/>
        <end position="22"/>
    </location>
</feature>
<keyword evidence="5 8" id="KW-0175">Coiled coil</keyword>
<keyword evidence="12" id="KW-1185">Reference proteome</keyword>
<evidence type="ECO:0000256" key="6">
    <source>
        <dbReference type="ARBA" id="ARBA00023212"/>
    </source>
</evidence>
<dbReference type="GeneTree" id="ENSGT00530000063497"/>
<dbReference type="GO" id="GO:0005814">
    <property type="term" value="C:centriole"/>
    <property type="evidence" value="ECO:0007669"/>
    <property type="project" value="UniProtKB-SubCell"/>
</dbReference>
<evidence type="ECO:0000256" key="3">
    <source>
        <dbReference type="ARBA" id="ARBA00009316"/>
    </source>
</evidence>
<dbReference type="GO" id="GO:0005813">
    <property type="term" value="C:centrosome"/>
    <property type="evidence" value="ECO:0007669"/>
    <property type="project" value="TreeGrafter"/>
</dbReference>
<feature type="coiled-coil region" evidence="8">
    <location>
        <begin position="202"/>
        <end position="261"/>
    </location>
</feature>
<keyword evidence="7" id="KW-0966">Cell projection</keyword>
<sequence>MSSEDPFQDSLDDDLDCFSEPGRGSRIRSSVYTKTPEMESNCYGDYGATGGKSPLMKTLMDAEAAANSAAVQLMSFKEILEDDFADSRHSASDNRRMSRQRGLLLEKLEVFKRINKSVRQQLQDLQDAEASRMETDKHIDLLLKKLTQAECDNLHLKRNLNDKDKMVDELMGLRQKEMENTENAVHATKSVETTRAHLQGQLHSKEADNNRLTVQLRGLERQLTEQKLEIDGLRVEISSVSEKAEQEKEGLKKATRAQKQRAERFEAAVDKCYTQLREKDVQLAEACSERDTWRRQQEQKTNARILLDAQIGLLKGQIADITAKLQKESDEFTAANEVLVLKVEKLYAENGDIGLENATLKASIVELELQLVHSKAALKEESAVSQERKDQAEQYQSQVAELQLEVEDLKMKLEGFLREAENTREGRDAEVKKVERQGEKTRSSMDMKESIHEANSQLRQKWEALQRQMEELHGENQELVRRLAGQEESLHYSSRQLEQRSADCQALNRQLEAAVADVRQQVSKVKDKAVSRESSLQTRILELEAEKSRRENELKHMKQSKQSVLTRLRPYLCEKIRADRHFDYLRSRKILTRDDTEEISCRITQTKKTGLLLDYLAENPRGLDALIESIQQGRTLNFLINKITDEVQKVKNEKIESLRAGASSSTSGFLPTQDTSGVNKDLSKTLSYESNLASTMLYNGEGSPSTSDALRFLNRPAASSHGKDVLSSMRGGSMAVSSSEVSSTLPRPGDPGAPPLPQEVLLLPEASSNMDAGPHRSTAISGGDVNFQPLRSRSTPTFMSYRDPSPQPPPKS</sequence>
<reference evidence="11" key="2">
    <citation type="submission" date="2025-09" db="UniProtKB">
        <authorList>
            <consortium name="Ensembl"/>
        </authorList>
    </citation>
    <scope>IDENTIFICATION</scope>
</reference>
<feature type="region of interest" description="Disordered" evidence="9">
    <location>
        <begin position="421"/>
        <end position="449"/>
    </location>
</feature>
<comment type="subcellular location">
    <subcellularLocation>
        <location evidence="2">Cell projection</location>
        <location evidence="2">Cilium</location>
    </subcellularLocation>
    <subcellularLocation>
        <location evidence="1">Cytoplasm</location>
        <location evidence="1">Cytoskeleton</location>
        <location evidence="1">Microtubule organizing center</location>
        <location evidence="1">Centrosome</location>
        <location evidence="1">Centriole</location>
    </subcellularLocation>
</comment>
<evidence type="ECO:0000313" key="12">
    <source>
        <dbReference type="Proteomes" id="UP000694557"/>
    </source>
</evidence>
<gene>
    <name evidence="11" type="primary">LOC109872173</name>
</gene>
<evidence type="ECO:0000313" key="11">
    <source>
        <dbReference type="Ensembl" id="ENSOKIP00005052428.1"/>
    </source>
</evidence>
<protein>
    <submittedName>
        <fullName evidence="11">B-cell lymphoma/leukemia 10-like</fullName>
    </submittedName>
</protein>
<dbReference type="AlphaFoldDB" id="A0A8C7H3P8"/>
<feature type="compositionally biased region" description="Polar residues" evidence="9">
    <location>
        <begin position="789"/>
        <end position="798"/>
    </location>
</feature>
<dbReference type="SUPFAM" id="SSF47986">
    <property type="entry name" value="DEATH domain"/>
    <property type="match status" value="1"/>
</dbReference>
<dbReference type="InterPro" id="IPR011029">
    <property type="entry name" value="DEATH-like_dom_sf"/>
</dbReference>
<evidence type="ECO:0000256" key="5">
    <source>
        <dbReference type="ARBA" id="ARBA00023054"/>
    </source>
</evidence>
<keyword evidence="4" id="KW-0963">Cytoplasm</keyword>
<dbReference type="PANTHER" id="PTHR23162:SF7">
    <property type="entry name" value="PROTEIN BCAP"/>
    <property type="match status" value="1"/>
</dbReference>
<proteinExistence type="inferred from homology"/>
<dbReference type="GO" id="GO:0042981">
    <property type="term" value="P:regulation of apoptotic process"/>
    <property type="evidence" value="ECO:0007669"/>
    <property type="project" value="InterPro"/>
</dbReference>
<dbReference type="Gene3D" id="1.10.533.10">
    <property type="entry name" value="Death Domain, Fas"/>
    <property type="match status" value="1"/>
</dbReference>
<feature type="region of interest" description="Disordered" evidence="9">
    <location>
        <begin position="719"/>
        <end position="812"/>
    </location>
</feature>
<dbReference type="Ensembl" id="ENSOKIT00005055369.1">
    <property type="protein sequence ID" value="ENSOKIP00005052428.1"/>
    <property type="gene ID" value="ENSOKIG00005022145.1"/>
</dbReference>
<dbReference type="GO" id="GO:1902018">
    <property type="term" value="P:negative regulation of cilium assembly"/>
    <property type="evidence" value="ECO:0007669"/>
    <property type="project" value="TreeGrafter"/>
</dbReference>
<dbReference type="Proteomes" id="UP000694557">
    <property type="component" value="Unassembled WGS sequence"/>
</dbReference>
<evidence type="ECO:0000256" key="4">
    <source>
        <dbReference type="ARBA" id="ARBA00022490"/>
    </source>
</evidence>
<dbReference type="GO" id="GO:0036064">
    <property type="term" value="C:ciliary basal body"/>
    <property type="evidence" value="ECO:0007669"/>
    <property type="project" value="TreeGrafter"/>
</dbReference>
<evidence type="ECO:0000256" key="1">
    <source>
        <dbReference type="ARBA" id="ARBA00004114"/>
    </source>
</evidence>
<dbReference type="PANTHER" id="PTHR23162">
    <property type="entry name" value="OUTER DENSE FIBER OF SPERM TAILS 2"/>
    <property type="match status" value="1"/>
</dbReference>
<name>A0A8C7H3P8_ONCKI</name>
<evidence type="ECO:0000256" key="8">
    <source>
        <dbReference type="SAM" id="Coils"/>
    </source>
</evidence>
<evidence type="ECO:0000256" key="9">
    <source>
        <dbReference type="SAM" id="MobiDB-lite"/>
    </source>
</evidence>
<feature type="domain" description="CARD" evidence="10">
    <location>
        <begin position="557"/>
        <end position="632"/>
    </location>
</feature>
<feature type="compositionally biased region" description="Acidic residues" evidence="9">
    <location>
        <begin position="1"/>
        <end position="17"/>
    </location>
</feature>
<accession>A0A8C7H3P8</accession>
<feature type="compositionally biased region" description="Low complexity" evidence="9">
    <location>
        <begin position="733"/>
        <end position="747"/>
    </location>
</feature>
<comment type="similarity">
    <text evidence="3">Belongs to the ODF2 family.</text>
</comment>
<evidence type="ECO:0000259" key="10">
    <source>
        <dbReference type="PROSITE" id="PS50209"/>
    </source>
</evidence>
<reference evidence="11" key="1">
    <citation type="submission" date="2025-08" db="UniProtKB">
        <authorList>
            <consortium name="Ensembl"/>
        </authorList>
    </citation>
    <scope>IDENTIFICATION</scope>
</reference>
<dbReference type="InterPro" id="IPR026099">
    <property type="entry name" value="Odf2-rel"/>
</dbReference>
<feature type="compositionally biased region" description="Pro residues" evidence="9">
    <location>
        <begin position="748"/>
        <end position="757"/>
    </location>
</feature>
<evidence type="ECO:0000256" key="2">
    <source>
        <dbReference type="ARBA" id="ARBA00004138"/>
    </source>
</evidence>
<dbReference type="Pfam" id="PF00619">
    <property type="entry name" value="CARD"/>
    <property type="match status" value="1"/>
</dbReference>
<dbReference type="InterPro" id="IPR001315">
    <property type="entry name" value="CARD"/>
</dbReference>
<evidence type="ECO:0000256" key="7">
    <source>
        <dbReference type="ARBA" id="ARBA00023273"/>
    </source>
</evidence>
<keyword evidence="6" id="KW-0206">Cytoskeleton</keyword>
<organism evidence="11 12">
    <name type="scientific">Oncorhynchus kisutch</name>
    <name type="common">Coho salmon</name>
    <name type="synonym">Salmo kisutch</name>
    <dbReference type="NCBI Taxonomy" id="8019"/>
    <lineage>
        <taxon>Eukaryota</taxon>
        <taxon>Metazoa</taxon>
        <taxon>Chordata</taxon>
        <taxon>Craniata</taxon>
        <taxon>Vertebrata</taxon>
        <taxon>Euteleostomi</taxon>
        <taxon>Actinopterygii</taxon>
        <taxon>Neopterygii</taxon>
        <taxon>Teleostei</taxon>
        <taxon>Protacanthopterygii</taxon>
        <taxon>Salmoniformes</taxon>
        <taxon>Salmonidae</taxon>
        <taxon>Salmoninae</taxon>
        <taxon>Oncorhynchus</taxon>
    </lineage>
</organism>
<dbReference type="PROSITE" id="PS50209">
    <property type="entry name" value="CARD"/>
    <property type="match status" value="1"/>
</dbReference>